<dbReference type="PANTHER" id="PTHR42100:SF1">
    <property type="entry name" value="OXIDOREDUCTASE 178 KDA SUBUNIT, PUTATIVE (AFU_ORTHOLOGUE AFUA_8G04320)-RELATED"/>
    <property type="match status" value="1"/>
</dbReference>
<dbReference type="GO" id="GO:0005739">
    <property type="term" value="C:mitochondrion"/>
    <property type="evidence" value="ECO:0007669"/>
    <property type="project" value="InterPro"/>
</dbReference>
<evidence type="ECO:0000313" key="2">
    <source>
        <dbReference type="EMBL" id="TCD62605.1"/>
    </source>
</evidence>
<dbReference type="InterPro" id="IPR034444">
    <property type="entry name" value="Nuo17.8"/>
</dbReference>
<dbReference type="EMBL" id="RWJN01000358">
    <property type="protein sequence ID" value="TCD62605.1"/>
    <property type="molecule type" value="Genomic_DNA"/>
</dbReference>
<dbReference type="STRING" id="92696.A0A4R0RB65"/>
<proteinExistence type="predicted"/>
<reference evidence="2 3" key="1">
    <citation type="submission" date="2018-11" db="EMBL/GenBank/DDBJ databases">
        <title>Genome assembly of Steccherinum ochraceum LE-BIN_3174, the white-rot fungus of the Steccherinaceae family (The Residual Polyporoid clade, Polyporales, Basidiomycota).</title>
        <authorList>
            <person name="Fedorova T.V."/>
            <person name="Glazunova O.A."/>
            <person name="Landesman E.O."/>
            <person name="Moiseenko K.V."/>
            <person name="Psurtseva N.V."/>
            <person name="Savinova O.S."/>
            <person name="Shakhova N.V."/>
            <person name="Tyazhelova T.V."/>
            <person name="Vasina D.V."/>
        </authorList>
    </citation>
    <scope>NUCLEOTIDE SEQUENCE [LARGE SCALE GENOMIC DNA]</scope>
    <source>
        <strain evidence="2 3">LE-BIN_3174</strain>
    </source>
</reference>
<keyword evidence="3" id="KW-1185">Reference proteome</keyword>
<evidence type="ECO:0000313" key="3">
    <source>
        <dbReference type="Proteomes" id="UP000292702"/>
    </source>
</evidence>
<protein>
    <submittedName>
        <fullName evidence="2">Uncharacterized protein</fullName>
    </submittedName>
</protein>
<organism evidence="2 3">
    <name type="scientific">Steccherinum ochraceum</name>
    <dbReference type="NCBI Taxonomy" id="92696"/>
    <lineage>
        <taxon>Eukaryota</taxon>
        <taxon>Fungi</taxon>
        <taxon>Dikarya</taxon>
        <taxon>Basidiomycota</taxon>
        <taxon>Agaricomycotina</taxon>
        <taxon>Agaricomycetes</taxon>
        <taxon>Polyporales</taxon>
        <taxon>Steccherinaceae</taxon>
        <taxon>Steccherinum</taxon>
    </lineage>
</organism>
<gene>
    <name evidence="2" type="ORF">EIP91_006651</name>
</gene>
<name>A0A4R0RB65_9APHY</name>
<evidence type="ECO:0000256" key="1">
    <source>
        <dbReference type="SAM" id="MobiDB-lite"/>
    </source>
</evidence>
<feature type="region of interest" description="Disordered" evidence="1">
    <location>
        <begin position="23"/>
        <end position="47"/>
    </location>
</feature>
<dbReference type="Proteomes" id="UP000292702">
    <property type="component" value="Unassembled WGS sequence"/>
</dbReference>
<sequence>MSLARAGSVVLRKHAARPLVQSRLASSHADPHHHQDHHGESSHGQDLSFPKENFSSHVWGKSILAVAGVIAFYNFAPAPGEDNYISRVISHYSTPSEYWQKLNEQHLALSAQAQSDQLVIAEAQMPPVHRYRYPQSLEQYSPHLHAVGRSVDLSSVAVKTDNA</sequence>
<dbReference type="OrthoDB" id="2120038at2759"/>
<dbReference type="AlphaFoldDB" id="A0A4R0RB65"/>
<accession>A0A4R0RB65</accession>
<dbReference type="PANTHER" id="PTHR42100">
    <property type="entry name" value="OXIDOREDUCTASE 178 KDA SUBUNIT, PUTATIVE (AFU_ORTHOLOGUE AFUA_8G04320)-RELATED"/>
    <property type="match status" value="1"/>
</dbReference>
<feature type="compositionally biased region" description="Basic and acidic residues" evidence="1">
    <location>
        <begin position="29"/>
        <end position="43"/>
    </location>
</feature>
<comment type="caution">
    <text evidence="2">The sequence shown here is derived from an EMBL/GenBank/DDBJ whole genome shotgun (WGS) entry which is preliminary data.</text>
</comment>